<dbReference type="PROSITE" id="PS51186">
    <property type="entry name" value="GNAT"/>
    <property type="match status" value="1"/>
</dbReference>
<evidence type="ECO:0000313" key="5">
    <source>
        <dbReference type="Proteomes" id="UP000535501"/>
    </source>
</evidence>
<dbReference type="Pfam" id="PF00583">
    <property type="entry name" value="Acetyltransf_1"/>
    <property type="match status" value="1"/>
</dbReference>
<organism evidence="4 5">
    <name type="scientific">Pseudorhizobium flavum</name>
    <dbReference type="NCBI Taxonomy" id="1335061"/>
    <lineage>
        <taxon>Bacteria</taxon>
        <taxon>Pseudomonadati</taxon>
        <taxon>Pseudomonadota</taxon>
        <taxon>Alphaproteobacteria</taxon>
        <taxon>Hyphomicrobiales</taxon>
        <taxon>Rhizobiaceae</taxon>
        <taxon>Rhizobium/Agrobacterium group</taxon>
        <taxon>Pseudorhizobium</taxon>
    </lineage>
</organism>
<keyword evidence="1 4" id="KW-0808">Transferase</keyword>
<dbReference type="InterPro" id="IPR050832">
    <property type="entry name" value="Bact_Acetyltransf"/>
</dbReference>
<keyword evidence="2" id="KW-0012">Acyltransferase</keyword>
<dbReference type="PANTHER" id="PTHR43877:SF2">
    <property type="entry name" value="AMINOALKYLPHOSPHONATE N-ACETYLTRANSFERASE-RELATED"/>
    <property type="match status" value="1"/>
</dbReference>
<evidence type="ECO:0000256" key="2">
    <source>
        <dbReference type="ARBA" id="ARBA00023315"/>
    </source>
</evidence>
<dbReference type="InterPro" id="IPR016181">
    <property type="entry name" value="Acyl_CoA_acyltransferase"/>
</dbReference>
<gene>
    <name evidence="4" type="ORF">HNQ75_002434</name>
</gene>
<dbReference type="PANTHER" id="PTHR43877">
    <property type="entry name" value="AMINOALKYLPHOSPHONATE N-ACETYLTRANSFERASE-RELATED-RELATED"/>
    <property type="match status" value="1"/>
</dbReference>
<dbReference type="EMBL" id="JACHEJ010000005">
    <property type="protein sequence ID" value="MBB6180455.1"/>
    <property type="molecule type" value="Genomic_DNA"/>
</dbReference>
<name>A0A7X0DD92_9HYPH</name>
<dbReference type="InterPro" id="IPR000182">
    <property type="entry name" value="GNAT_dom"/>
</dbReference>
<dbReference type="Proteomes" id="UP000535501">
    <property type="component" value="Unassembled WGS sequence"/>
</dbReference>
<dbReference type="CDD" id="cd04301">
    <property type="entry name" value="NAT_SF"/>
    <property type="match status" value="1"/>
</dbReference>
<protein>
    <submittedName>
        <fullName evidence="4">Putative N-acetyltransferase YhbS</fullName>
    </submittedName>
</protein>
<proteinExistence type="predicted"/>
<evidence type="ECO:0000313" key="4">
    <source>
        <dbReference type="EMBL" id="MBB6180455.1"/>
    </source>
</evidence>
<dbReference type="RefSeq" id="WP_077548518.1">
    <property type="nucleotide sequence ID" value="NZ_JACHEJ010000005.1"/>
</dbReference>
<dbReference type="AlphaFoldDB" id="A0A7X0DD92"/>
<reference evidence="4 5" key="1">
    <citation type="submission" date="2020-08" db="EMBL/GenBank/DDBJ databases">
        <title>Genomic Encyclopedia of Type Strains, Phase IV (KMG-IV): sequencing the most valuable type-strain genomes for metagenomic binning, comparative biology and taxonomic classification.</title>
        <authorList>
            <person name="Goeker M."/>
        </authorList>
    </citation>
    <scope>NUCLEOTIDE SEQUENCE [LARGE SCALE GENOMIC DNA]</scope>
    <source>
        <strain evidence="4 5">DSM 102134</strain>
    </source>
</reference>
<keyword evidence="5" id="KW-1185">Reference proteome</keyword>
<sequence length="171" mass="19183">MTEVRRIIPEEFDHWNELLHLIRTAFLYMDGVIDPPSSARRLNLQSLKEKAASEICFIAMQGSEISGCIFCRPEPPDELYIGKLAVRPQMQGQGLGRQLLEAAESVAFASGHSRLRLETRIELAGNHATFSRWGFVKSAERSHPGYDRVTFIEMVKTLAAPVAEASQLLQD</sequence>
<dbReference type="SUPFAM" id="SSF55729">
    <property type="entry name" value="Acyl-CoA N-acyltransferases (Nat)"/>
    <property type="match status" value="1"/>
</dbReference>
<comment type="caution">
    <text evidence="4">The sequence shown here is derived from an EMBL/GenBank/DDBJ whole genome shotgun (WGS) entry which is preliminary data.</text>
</comment>
<dbReference type="GO" id="GO:0016747">
    <property type="term" value="F:acyltransferase activity, transferring groups other than amino-acyl groups"/>
    <property type="evidence" value="ECO:0007669"/>
    <property type="project" value="InterPro"/>
</dbReference>
<accession>A0A7X0DD92</accession>
<feature type="domain" description="N-acetyltransferase" evidence="3">
    <location>
        <begin position="2"/>
        <end position="159"/>
    </location>
</feature>
<evidence type="ECO:0000259" key="3">
    <source>
        <dbReference type="PROSITE" id="PS51186"/>
    </source>
</evidence>
<dbReference type="Gene3D" id="3.40.630.30">
    <property type="match status" value="1"/>
</dbReference>
<evidence type="ECO:0000256" key="1">
    <source>
        <dbReference type="ARBA" id="ARBA00022679"/>
    </source>
</evidence>